<evidence type="ECO:0000313" key="3">
    <source>
        <dbReference type="Proteomes" id="UP000011115"/>
    </source>
</evidence>
<reference evidence="3" key="1">
    <citation type="journal article" date="2011" name="Nature">
        <title>Genome sequence and analysis of the tuber crop potato.</title>
        <authorList>
            <consortium name="The Potato Genome Sequencing Consortium"/>
        </authorList>
    </citation>
    <scope>NUCLEOTIDE SEQUENCE [LARGE SCALE GENOMIC DNA]</scope>
    <source>
        <strain evidence="3">cv. DM1-3 516 R44</strain>
    </source>
</reference>
<feature type="region of interest" description="Disordered" evidence="1">
    <location>
        <begin position="118"/>
        <end position="165"/>
    </location>
</feature>
<evidence type="ECO:0000256" key="1">
    <source>
        <dbReference type="SAM" id="MobiDB-lite"/>
    </source>
</evidence>
<dbReference type="PaxDb" id="4113-PGSC0003DMT400096616"/>
<feature type="compositionally biased region" description="Polar residues" evidence="1">
    <location>
        <begin position="57"/>
        <end position="67"/>
    </location>
</feature>
<reference evidence="2" key="2">
    <citation type="submission" date="2015-06" db="UniProtKB">
        <authorList>
            <consortium name="EnsemblPlants"/>
        </authorList>
    </citation>
    <scope>IDENTIFICATION</scope>
    <source>
        <strain evidence="2">DM1-3 516 R44</strain>
    </source>
</reference>
<feature type="compositionally biased region" description="Basic and acidic residues" evidence="1">
    <location>
        <begin position="118"/>
        <end position="130"/>
    </location>
</feature>
<organism evidence="2 3">
    <name type="scientific">Solanum tuberosum</name>
    <name type="common">Potato</name>
    <dbReference type="NCBI Taxonomy" id="4113"/>
    <lineage>
        <taxon>Eukaryota</taxon>
        <taxon>Viridiplantae</taxon>
        <taxon>Streptophyta</taxon>
        <taxon>Embryophyta</taxon>
        <taxon>Tracheophyta</taxon>
        <taxon>Spermatophyta</taxon>
        <taxon>Magnoliopsida</taxon>
        <taxon>eudicotyledons</taxon>
        <taxon>Gunneridae</taxon>
        <taxon>Pentapetalae</taxon>
        <taxon>asterids</taxon>
        <taxon>lamiids</taxon>
        <taxon>Solanales</taxon>
        <taxon>Solanaceae</taxon>
        <taxon>Solanoideae</taxon>
        <taxon>Solaneae</taxon>
        <taxon>Solanum</taxon>
    </lineage>
</organism>
<dbReference type="EnsemblPlants" id="PGSC0003DMT400096616">
    <property type="protein sequence ID" value="PGSC0003DMT400096616"/>
    <property type="gene ID" value="PGSC0003DMG400046187"/>
</dbReference>
<name>M1DYV2_SOLTU</name>
<feature type="compositionally biased region" description="Basic and acidic residues" evidence="1">
    <location>
        <begin position="68"/>
        <end position="85"/>
    </location>
</feature>
<proteinExistence type="predicted"/>
<sequence>MTAMRTQTLACGGASPRRGHAPSMSIFQATKAACMKNESGGFTFSQTTARAGGAWFTTATPPQTSSEKLAKSRLTDRPTVRRSDHGPWYVSMDRDFPYPASDTNYGRPAGTVIRCTVHRSDRTTPRDQPKGPRGGPNLGQASCLGSLKNANGGSMSASRTSSTTGQIFGPHRGLYYLTINL</sequence>
<feature type="compositionally biased region" description="Polar residues" evidence="1">
    <location>
        <begin position="148"/>
        <end position="165"/>
    </location>
</feature>
<evidence type="ECO:0000313" key="2">
    <source>
        <dbReference type="EnsemblPlants" id="PGSC0003DMT400096616"/>
    </source>
</evidence>
<dbReference type="AlphaFoldDB" id="M1DYV2"/>
<keyword evidence="3" id="KW-1185">Reference proteome</keyword>
<protein>
    <submittedName>
        <fullName evidence="2">Uncharacterized protein</fullName>
    </submittedName>
</protein>
<dbReference type="Gramene" id="PGSC0003DMT400096616">
    <property type="protein sequence ID" value="PGSC0003DMT400096616"/>
    <property type="gene ID" value="PGSC0003DMG400046187"/>
</dbReference>
<dbReference type="InParanoid" id="M1DYV2"/>
<dbReference type="Proteomes" id="UP000011115">
    <property type="component" value="Unassembled WGS sequence"/>
</dbReference>
<feature type="region of interest" description="Disordered" evidence="1">
    <location>
        <begin position="57"/>
        <end position="88"/>
    </location>
</feature>
<dbReference type="HOGENOM" id="CLU_1491572_0_0_1"/>
<accession>M1DYV2</accession>